<protein>
    <recommendedName>
        <fullName evidence="7">Tropomodulin</fullName>
    </recommendedName>
</protein>
<dbReference type="InterPro" id="IPR004934">
    <property type="entry name" value="TMOD"/>
</dbReference>
<dbReference type="Proteomes" id="UP000663852">
    <property type="component" value="Unassembled WGS sequence"/>
</dbReference>
<dbReference type="PANTHER" id="PTHR10901">
    <property type="entry name" value="TROPOMODULIN"/>
    <property type="match status" value="1"/>
</dbReference>
<dbReference type="EMBL" id="CAJNOJ010000090">
    <property type="protein sequence ID" value="CAF1082141.1"/>
    <property type="molecule type" value="Genomic_DNA"/>
</dbReference>
<reference evidence="5" key="1">
    <citation type="submission" date="2021-02" db="EMBL/GenBank/DDBJ databases">
        <authorList>
            <person name="Nowell W R."/>
        </authorList>
    </citation>
    <scope>NUCLEOTIDE SEQUENCE</scope>
</reference>
<evidence type="ECO:0000313" key="5">
    <source>
        <dbReference type="EMBL" id="CAF1082141.1"/>
    </source>
</evidence>
<evidence type="ECO:0008006" key="7">
    <source>
        <dbReference type="Google" id="ProtNLM"/>
    </source>
</evidence>
<keyword evidence="2" id="KW-0963">Cytoplasm</keyword>
<name>A0A814MRD0_ADIRI</name>
<dbReference type="Pfam" id="PF03250">
    <property type="entry name" value="Tropomodulin"/>
    <property type="match status" value="1"/>
</dbReference>
<feature type="region of interest" description="Disordered" evidence="4">
    <location>
        <begin position="39"/>
        <end position="59"/>
    </location>
</feature>
<dbReference type="GO" id="GO:0030016">
    <property type="term" value="C:myofibril"/>
    <property type="evidence" value="ECO:0007669"/>
    <property type="project" value="TreeGrafter"/>
</dbReference>
<dbReference type="GO" id="GO:0051694">
    <property type="term" value="P:pointed-end actin filament capping"/>
    <property type="evidence" value="ECO:0007669"/>
    <property type="project" value="InterPro"/>
</dbReference>
<dbReference type="SUPFAM" id="SSF52047">
    <property type="entry name" value="RNI-like"/>
    <property type="match status" value="1"/>
</dbReference>
<dbReference type="Gene3D" id="3.80.10.10">
    <property type="entry name" value="Ribonuclease Inhibitor"/>
    <property type="match status" value="1"/>
</dbReference>
<sequence>MTTANSSNENFTIEDLDSLLDGLTEEELDKINDFVDPENTYLPASDRCKSQTKKSATGPYDRNKLLTFLTEQGQNEKDWEEQKPYVPGEKKGKVWEPPAVVKQTTEDDEFLAPTEWDDVLTNASETEIVELAAILGFTGLINQVQYHAAVMDKVSSVNSGGWNAAAKAEALRIVPPEPDNTTDVEDCIKKASANDKDLTRININNIRDVKADVLKDLLNALKENTHVEVLEMANVGMTDIAGRTLAELIEANSTLKTVNAESNRLTGPIITEIVRSTLKNQTVIELRLSNQPTNRSQILGNRVEMEVADAIAQNNTILRLNLHFDTLGPRIRVTEKLKQNLDALRKKRLSAKQETKN</sequence>
<evidence type="ECO:0000256" key="3">
    <source>
        <dbReference type="ARBA" id="ARBA00023212"/>
    </source>
</evidence>
<dbReference type="GO" id="GO:0005856">
    <property type="term" value="C:cytoskeleton"/>
    <property type="evidence" value="ECO:0007669"/>
    <property type="project" value="UniProtKB-SubCell"/>
</dbReference>
<dbReference type="GO" id="GO:0007015">
    <property type="term" value="P:actin filament organization"/>
    <property type="evidence" value="ECO:0007669"/>
    <property type="project" value="TreeGrafter"/>
</dbReference>
<proteinExistence type="predicted"/>
<dbReference type="OrthoDB" id="2163268at2759"/>
<dbReference type="AlphaFoldDB" id="A0A814MRD0"/>
<dbReference type="PANTHER" id="PTHR10901:SF6">
    <property type="entry name" value="TROPOMODULIN, ISOFORM N"/>
    <property type="match status" value="1"/>
</dbReference>
<dbReference type="InterPro" id="IPR032675">
    <property type="entry name" value="LRR_dom_sf"/>
</dbReference>
<dbReference type="GO" id="GO:0005523">
    <property type="term" value="F:tropomyosin binding"/>
    <property type="evidence" value="ECO:0007669"/>
    <property type="project" value="InterPro"/>
</dbReference>
<gene>
    <name evidence="5" type="ORF">EDS130_LOCUS19027</name>
</gene>
<comment type="caution">
    <text evidence="5">The sequence shown here is derived from an EMBL/GenBank/DDBJ whole genome shotgun (WGS) entry which is preliminary data.</text>
</comment>
<organism evidence="5 6">
    <name type="scientific">Adineta ricciae</name>
    <name type="common">Rotifer</name>
    <dbReference type="NCBI Taxonomy" id="249248"/>
    <lineage>
        <taxon>Eukaryota</taxon>
        <taxon>Metazoa</taxon>
        <taxon>Spiralia</taxon>
        <taxon>Gnathifera</taxon>
        <taxon>Rotifera</taxon>
        <taxon>Eurotatoria</taxon>
        <taxon>Bdelloidea</taxon>
        <taxon>Adinetida</taxon>
        <taxon>Adinetidae</taxon>
        <taxon>Adineta</taxon>
    </lineage>
</organism>
<keyword evidence="3" id="KW-0206">Cytoskeleton</keyword>
<evidence type="ECO:0000256" key="1">
    <source>
        <dbReference type="ARBA" id="ARBA00004245"/>
    </source>
</evidence>
<dbReference type="GO" id="GO:0030239">
    <property type="term" value="P:myofibril assembly"/>
    <property type="evidence" value="ECO:0007669"/>
    <property type="project" value="TreeGrafter"/>
</dbReference>
<accession>A0A814MRD0</accession>
<comment type="subcellular location">
    <subcellularLocation>
        <location evidence="1">Cytoplasm</location>
        <location evidence="1">Cytoskeleton</location>
    </subcellularLocation>
</comment>
<evidence type="ECO:0000256" key="4">
    <source>
        <dbReference type="SAM" id="MobiDB-lite"/>
    </source>
</evidence>
<evidence type="ECO:0000313" key="6">
    <source>
        <dbReference type="Proteomes" id="UP000663852"/>
    </source>
</evidence>
<evidence type="ECO:0000256" key="2">
    <source>
        <dbReference type="ARBA" id="ARBA00022490"/>
    </source>
</evidence>